<comment type="caution">
    <text evidence="1">The sequence shown here is derived from an EMBL/GenBank/DDBJ whole genome shotgun (WGS) entry which is preliminary data.</text>
</comment>
<keyword evidence="2" id="KW-1185">Reference proteome</keyword>
<protein>
    <submittedName>
        <fullName evidence="1">Uncharacterized protein</fullName>
    </submittedName>
</protein>
<gene>
    <name evidence="1" type="ORF">ARC20_08615</name>
</gene>
<name>A0A0R0AGH6_9GAMM</name>
<dbReference type="Proteomes" id="UP000051802">
    <property type="component" value="Unassembled WGS sequence"/>
</dbReference>
<accession>A0A0R0AGH6</accession>
<reference evidence="1 2" key="1">
    <citation type="submission" date="2015-10" db="EMBL/GenBank/DDBJ databases">
        <title>Genome sequencing and analysis of members of genus Stenotrophomonas.</title>
        <authorList>
            <person name="Patil P.P."/>
            <person name="Midha S."/>
            <person name="Patil P.B."/>
        </authorList>
    </citation>
    <scope>NUCLEOTIDE SEQUENCE [LARGE SCALE GENOMIC DNA]</scope>
    <source>
        <strain evidence="1 2">JCM 16536</strain>
    </source>
</reference>
<dbReference type="EMBL" id="LLXU01000069">
    <property type="protein sequence ID" value="KRG44192.1"/>
    <property type="molecule type" value="Genomic_DNA"/>
</dbReference>
<sequence>MQAEPNTTYWLFFFIEGNTDASAQLVITDQAGNELLKISHDSMKIPPALGRNGGSFSFRVP</sequence>
<evidence type="ECO:0000313" key="1">
    <source>
        <dbReference type="EMBL" id="KRG44192.1"/>
    </source>
</evidence>
<proteinExistence type="predicted"/>
<evidence type="ECO:0000313" key="2">
    <source>
        <dbReference type="Proteomes" id="UP000051802"/>
    </source>
</evidence>
<dbReference type="AlphaFoldDB" id="A0A0R0AGH6"/>
<organism evidence="1 2">
    <name type="scientific">Stenotrophomonas panacihumi</name>
    <dbReference type="NCBI Taxonomy" id="676599"/>
    <lineage>
        <taxon>Bacteria</taxon>
        <taxon>Pseudomonadati</taxon>
        <taxon>Pseudomonadota</taxon>
        <taxon>Gammaproteobacteria</taxon>
        <taxon>Lysobacterales</taxon>
        <taxon>Lysobacteraceae</taxon>
        <taxon>Stenotrophomonas</taxon>
    </lineage>
</organism>